<dbReference type="EMBL" id="MU152549">
    <property type="protein sequence ID" value="KAF9440412.1"/>
    <property type="molecule type" value="Genomic_DNA"/>
</dbReference>
<proteinExistence type="predicted"/>
<evidence type="ECO:0000313" key="3">
    <source>
        <dbReference type="Proteomes" id="UP000807342"/>
    </source>
</evidence>
<sequence length="161" mass="18006">MATSIEEGTRQESWRWCGEKGLEWQEGGWERWMTGSVETTEGGRCIRIRKLTTSLTQALYVTRPGIFTRHRIPPPRPSLPSVSPPPSPAAAPSGFDEDDDPMLWGVSETGIDTCRDGKASQVLDVRLDVPGSLCRCTGGRKHNHHQKWVRHLGRYTPNTPT</sequence>
<accession>A0A9P5WZ55</accession>
<protein>
    <submittedName>
        <fullName evidence="2">Uncharacterized protein</fullName>
    </submittedName>
</protein>
<keyword evidence="3" id="KW-1185">Reference proteome</keyword>
<organism evidence="2 3">
    <name type="scientific">Macrolepiota fuliginosa MF-IS2</name>
    <dbReference type="NCBI Taxonomy" id="1400762"/>
    <lineage>
        <taxon>Eukaryota</taxon>
        <taxon>Fungi</taxon>
        <taxon>Dikarya</taxon>
        <taxon>Basidiomycota</taxon>
        <taxon>Agaricomycotina</taxon>
        <taxon>Agaricomycetes</taxon>
        <taxon>Agaricomycetidae</taxon>
        <taxon>Agaricales</taxon>
        <taxon>Agaricineae</taxon>
        <taxon>Agaricaceae</taxon>
        <taxon>Macrolepiota</taxon>
    </lineage>
</organism>
<name>A0A9P5WZ55_9AGAR</name>
<feature type="region of interest" description="Disordered" evidence="1">
    <location>
        <begin position="67"/>
        <end position="101"/>
    </location>
</feature>
<feature type="compositionally biased region" description="Pro residues" evidence="1">
    <location>
        <begin position="74"/>
        <end position="89"/>
    </location>
</feature>
<gene>
    <name evidence="2" type="ORF">P691DRAFT_782372</name>
</gene>
<reference evidence="2" key="1">
    <citation type="submission" date="2020-11" db="EMBL/GenBank/DDBJ databases">
        <authorList>
            <consortium name="DOE Joint Genome Institute"/>
            <person name="Ahrendt S."/>
            <person name="Riley R."/>
            <person name="Andreopoulos W."/>
            <person name="Labutti K."/>
            <person name="Pangilinan J."/>
            <person name="Ruiz-Duenas F.J."/>
            <person name="Barrasa J.M."/>
            <person name="Sanchez-Garcia M."/>
            <person name="Camarero S."/>
            <person name="Miyauchi S."/>
            <person name="Serrano A."/>
            <person name="Linde D."/>
            <person name="Babiker R."/>
            <person name="Drula E."/>
            <person name="Ayuso-Fernandez I."/>
            <person name="Pacheco R."/>
            <person name="Padilla G."/>
            <person name="Ferreira P."/>
            <person name="Barriuso J."/>
            <person name="Kellner H."/>
            <person name="Castanera R."/>
            <person name="Alfaro M."/>
            <person name="Ramirez L."/>
            <person name="Pisabarro A.G."/>
            <person name="Kuo A."/>
            <person name="Tritt A."/>
            <person name="Lipzen A."/>
            <person name="He G."/>
            <person name="Yan M."/>
            <person name="Ng V."/>
            <person name="Cullen D."/>
            <person name="Martin F."/>
            <person name="Rosso M.-N."/>
            <person name="Henrissat B."/>
            <person name="Hibbett D."/>
            <person name="Martinez A.T."/>
            <person name="Grigoriev I.V."/>
        </authorList>
    </citation>
    <scope>NUCLEOTIDE SEQUENCE</scope>
    <source>
        <strain evidence="2">MF-IS2</strain>
    </source>
</reference>
<comment type="caution">
    <text evidence="2">The sequence shown here is derived from an EMBL/GenBank/DDBJ whole genome shotgun (WGS) entry which is preliminary data.</text>
</comment>
<evidence type="ECO:0000256" key="1">
    <source>
        <dbReference type="SAM" id="MobiDB-lite"/>
    </source>
</evidence>
<evidence type="ECO:0000313" key="2">
    <source>
        <dbReference type="EMBL" id="KAF9440412.1"/>
    </source>
</evidence>
<dbReference type="Proteomes" id="UP000807342">
    <property type="component" value="Unassembled WGS sequence"/>
</dbReference>
<dbReference type="AlphaFoldDB" id="A0A9P5WZ55"/>